<organism evidence="2 3">
    <name type="scientific">Rapidithrix thailandica</name>
    <dbReference type="NCBI Taxonomy" id="413964"/>
    <lineage>
        <taxon>Bacteria</taxon>
        <taxon>Pseudomonadati</taxon>
        <taxon>Bacteroidota</taxon>
        <taxon>Cytophagia</taxon>
        <taxon>Cytophagales</taxon>
        <taxon>Flammeovirgaceae</taxon>
        <taxon>Rapidithrix</taxon>
    </lineage>
</organism>
<dbReference type="InterPro" id="IPR009057">
    <property type="entry name" value="Homeodomain-like_sf"/>
</dbReference>
<comment type="caution">
    <text evidence="2">The sequence shown here is derived from an EMBL/GenBank/DDBJ whole genome shotgun (WGS) entry which is preliminary data.</text>
</comment>
<dbReference type="RefSeq" id="WP_346822225.1">
    <property type="nucleotide sequence ID" value="NZ_JBDKWZ010000008.1"/>
</dbReference>
<dbReference type="EMBL" id="JBDKWZ010000008">
    <property type="protein sequence ID" value="MEN7549451.1"/>
    <property type="molecule type" value="Genomic_DNA"/>
</dbReference>
<name>A0AAW9S8V6_9BACT</name>
<proteinExistence type="predicted"/>
<evidence type="ECO:0000259" key="1">
    <source>
        <dbReference type="Pfam" id="PF13518"/>
    </source>
</evidence>
<dbReference type="Proteomes" id="UP001403385">
    <property type="component" value="Unassembled WGS sequence"/>
</dbReference>
<dbReference type="SUPFAM" id="SSF46689">
    <property type="entry name" value="Homeodomain-like"/>
    <property type="match status" value="1"/>
</dbReference>
<keyword evidence="3" id="KW-1185">Reference proteome</keyword>
<feature type="domain" description="Insertion element IS150 protein InsJ-like helix-turn-helix" evidence="1">
    <location>
        <begin position="7"/>
        <end position="58"/>
    </location>
</feature>
<evidence type="ECO:0000313" key="3">
    <source>
        <dbReference type="Proteomes" id="UP001403385"/>
    </source>
</evidence>
<accession>A0AAW9S8V6</accession>
<evidence type="ECO:0000313" key="2">
    <source>
        <dbReference type="EMBL" id="MEN7549451.1"/>
    </source>
</evidence>
<dbReference type="Pfam" id="PF13518">
    <property type="entry name" value="HTH_28"/>
    <property type="match status" value="1"/>
</dbReference>
<feature type="non-terminal residue" evidence="2">
    <location>
        <position position="93"/>
    </location>
</feature>
<protein>
    <submittedName>
        <fullName evidence="2">Helix-turn-helix domain-containing protein</fullName>
    </submittedName>
</protein>
<gene>
    <name evidence="2" type="ORF">AAG747_16125</name>
</gene>
<dbReference type="AlphaFoldDB" id="A0AAW9S8V6"/>
<sequence length="93" mass="11178">MDLEQNKRLKWVKLYEKYGDAGKVCLKCGISRPTLRKWVNRYRENGIEGLLDYSKRPHNSPKTKISTDIEHLILEYRHKRKLGARRLQIELQR</sequence>
<dbReference type="InterPro" id="IPR055247">
    <property type="entry name" value="InsJ-like_HTH"/>
</dbReference>
<reference evidence="2 3" key="1">
    <citation type="submission" date="2024-04" db="EMBL/GenBank/DDBJ databases">
        <title>Novel genus in family Flammeovirgaceae.</title>
        <authorList>
            <person name="Nguyen T.H."/>
            <person name="Vuong T.Q."/>
            <person name="Le H."/>
            <person name="Kim S.-G."/>
        </authorList>
    </citation>
    <scope>NUCLEOTIDE SEQUENCE [LARGE SCALE GENOMIC DNA]</scope>
    <source>
        <strain evidence="2 3">JCM 23209</strain>
    </source>
</reference>